<accession>A0A1Q5P9T6</accession>
<dbReference type="OrthoDB" id="9800202at2"/>
<evidence type="ECO:0000256" key="3">
    <source>
        <dbReference type="ARBA" id="ARBA00022989"/>
    </source>
</evidence>
<gene>
    <name evidence="7" type="ORF">A3841_03300</name>
</gene>
<evidence type="ECO:0000256" key="4">
    <source>
        <dbReference type="ARBA" id="ARBA00023136"/>
    </source>
</evidence>
<feature type="transmembrane region" description="Helical" evidence="5">
    <location>
        <begin position="100"/>
        <end position="121"/>
    </location>
</feature>
<feature type="transmembrane region" description="Helical" evidence="5">
    <location>
        <begin position="32"/>
        <end position="52"/>
    </location>
</feature>
<protein>
    <recommendedName>
        <fullName evidence="6">DUF1232 domain-containing protein</fullName>
    </recommendedName>
</protein>
<dbReference type="InterPro" id="IPR010652">
    <property type="entry name" value="DUF1232"/>
</dbReference>
<evidence type="ECO:0000256" key="2">
    <source>
        <dbReference type="ARBA" id="ARBA00022692"/>
    </source>
</evidence>
<dbReference type="RefSeq" id="WP_073853694.1">
    <property type="nucleotide sequence ID" value="NZ_LVWA01000010.1"/>
</dbReference>
<dbReference type="Proteomes" id="UP000186551">
    <property type="component" value="Unassembled WGS sequence"/>
</dbReference>
<keyword evidence="4 5" id="KW-0472">Membrane</keyword>
<keyword evidence="2 5" id="KW-0812">Transmembrane</keyword>
<feature type="domain" description="DUF1232" evidence="6">
    <location>
        <begin position="35"/>
        <end position="70"/>
    </location>
</feature>
<keyword evidence="3 5" id="KW-1133">Transmembrane helix</keyword>
<name>A0A1Q5P9T6_9BACT</name>
<dbReference type="GO" id="GO:0012505">
    <property type="term" value="C:endomembrane system"/>
    <property type="evidence" value="ECO:0007669"/>
    <property type="project" value="UniProtKB-SubCell"/>
</dbReference>
<evidence type="ECO:0000313" key="7">
    <source>
        <dbReference type="EMBL" id="OKL38988.1"/>
    </source>
</evidence>
<proteinExistence type="predicted"/>
<dbReference type="STRING" id="1797110.A3841_03300"/>
<evidence type="ECO:0000256" key="5">
    <source>
        <dbReference type="SAM" id="Phobius"/>
    </source>
</evidence>
<sequence>MTQLYTLKQKAHSFHTDIYALYLAYRDSRVRWYVRVLLAVSIAYAVSPIDLLPDLVPVFGYLDDVVIVALGLSVSYRLLPRAVLQEARLQAYEEMGQSVLAIKAISYAWVLLLTLFGILFYKFLHLPY</sequence>
<keyword evidence="8" id="KW-1185">Reference proteome</keyword>
<dbReference type="AlphaFoldDB" id="A0A1Q5P9T6"/>
<evidence type="ECO:0000313" key="8">
    <source>
        <dbReference type="Proteomes" id="UP000186551"/>
    </source>
</evidence>
<organism evidence="7 8">
    <name type="scientific">Pontibacter flavimaris</name>
    <dbReference type="NCBI Taxonomy" id="1797110"/>
    <lineage>
        <taxon>Bacteria</taxon>
        <taxon>Pseudomonadati</taxon>
        <taxon>Bacteroidota</taxon>
        <taxon>Cytophagia</taxon>
        <taxon>Cytophagales</taxon>
        <taxon>Hymenobacteraceae</taxon>
        <taxon>Pontibacter</taxon>
    </lineage>
</organism>
<comment type="subcellular location">
    <subcellularLocation>
        <location evidence="1">Endomembrane system</location>
        <topology evidence="1">Multi-pass membrane protein</topology>
    </subcellularLocation>
</comment>
<comment type="caution">
    <text evidence="7">The sequence shown here is derived from an EMBL/GenBank/DDBJ whole genome shotgun (WGS) entry which is preliminary data.</text>
</comment>
<evidence type="ECO:0000256" key="1">
    <source>
        <dbReference type="ARBA" id="ARBA00004127"/>
    </source>
</evidence>
<feature type="transmembrane region" description="Helical" evidence="5">
    <location>
        <begin position="58"/>
        <end position="79"/>
    </location>
</feature>
<evidence type="ECO:0000259" key="6">
    <source>
        <dbReference type="Pfam" id="PF06803"/>
    </source>
</evidence>
<dbReference type="EMBL" id="LVWA01000010">
    <property type="protein sequence ID" value="OKL38988.1"/>
    <property type="molecule type" value="Genomic_DNA"/>
</dbReference>
<dbReference type="Pfam" id="PF06803">
    <property type="entry name" value="DUF1232"/>
    <property type="match status" value="1"/>
</dbReference>
<reference evidence="7 8" key="1">
    <citation type="submission" date="2016-03" db="EMBL/GenBank/DDBJ databases">
        <title>Genome sequence of Pontibacter sp. nov., of the family cytophagaceae, isolated from marine sediment of the Yellow Sea, China.</title>
        <authorList>
            <person name="Zhang G."/>
            <person name="Zhang R."/>
        </authorList>
    </citation>
    <scope>NUCLEOTIDE SEQUENCE [LARGE SCALE GENOMIC DNA]</scope>
    <source>
        <strain evidence="7 8">S10-8</strain>
    </source>
</reference>